<protein>
    <submittedName>
        <fullName evidence="4">Response regulator receiver domain-containing protein</fullName>
    </submittedName>
</protein>
<dbReference type="Gene3D" id="3.40.50.300">
    <property type="entry name" value="P-loop containing nucleotide triphosphate hydrolases"/>
    <property type="match status" value="1"/>
</dbReference>
<comment type="caution">
    <text evidence="4">The sequence shown here is derived from an EMBL/GenBank/DDBJ whole genome shotgun (WGS) entry which is preliminary data.</text>
</comment>
<dbReference type="OrthoDB" id="9783172at2"/>
<keyword evidence="1" id="KW-0547">Nucleotide-binding</keyword>
<dbReference type="InParanoid" id="F1ZDG2"/>
<dbReference type="Proteomes" id="UP000004728">
    <property type="component" value="Unassembled WGS sequence"/>
</dbReference>
<dbReference type="AlphaFoldDB" id="F1ZDG2"/>
<dbReference type="EMBL" id="AEWJ01000065">
    <property type="protein sequence ID" value="EGD57297.1"/>
    <property type="molecule type" value="Genomic_DNA"/>
</dbReference>
<proteinExistence type="predicted"/>
<dbReference type="SUPFAM" id="SSF52172">
    <property type="entry name" value="CheY-like"/>
    <property type="match status" value="1"/>
</dbReference>
<evidence type="ECO:0000313" key="4">
    <source>
        <dbReference type="EMBL" id="EGD57297.1"/>
    </source>
</evidence>
<gene>
    <name evidence="4" type="ORF">Y88_3606</name>
</gene>
<evidence type="ECO:0000256" key="3">
    <source>
        <dbReference type="SAM" id="MobiDB-lite"/>
    </source>
</evidence>
<dbReference type="RefSeq" id="WP_008071691.1">
    <property type="nucleotide sequence ID" value="NZ_AQWK01000004.1"/>
</dbReference>
<dbReference type="SUPFAM" id="SSF52540">
    <property type="entry name" value="P-loop containing nucleoside triphosphate hydrolases"/>
    <property type="match status" value="1"/>
</dbReference>
<dbReference type="GO" id="GO:0009898">
    <property type="term" value="C:cytoplasmic side of plasma membrane"/>
    <property type="evidence" value="ECO:0007669"/>
    <property type="project" value="TreeGrafter"/>
</dbReference>
<keyword evidence="5" id="KW-1185">Reference proteome</keyword>
<sequence length="444" mass="46726">MNAPWKSGNRDMFAAYVCDDASIDVLRSVVIDMGWQPEKVMKGGLRNAIQSLAITASPAILLVDMSESGDPLNDINALAEVCEPGTVVIAVGQVNDVRLYRDLLSSGIQDYLLKPLAPGALRDSLAQAQAIFTAPRNGEGGAAKSHVSTAIVGTRGGVGASMMATSLAWLLSTDNKMPTALLDLDVHFGTDALTLDLEPGRGLTDAIENPSRIDGLFIERAMIRANDNLSILSAEAPINSPLLTDGSAFVQLIEEFRHAFEATVIDLPRNMLINFPHLLSTVNVVLLVTELTLAGARDGIRLLSWLKSNAPHATVFVVANKVQSGVAEISKADFESSIERKINYVIPFDAKAAANAGKLGQTFIGANRAAKAGQAIRTIADAVVATDPDRVEAPTGKAPKGKDGGKGGGPRSDGDNGAGKSASLLDRLDFRKFLPGKVKTGAPA</sequence>
<evidence type="ECO:0000256" key="1">
    <source>
        <dbReference type="ARBA" id="ARBA00022741"/>
    </source>
</evidence>
<dbReference type="InterPro" id="IPR050625">
    <property type="entry name" value="ParA/MinD_ATPase"/>
</dbReference>
<accession>F1ZDG2</accession>
<dbReference type="PANTHER" id="PTHR43384:SF6">
    <property type="entry name" value="SEPTUM SITE-DETERMINING PROTEIN MIND HOMOLOG, CHLOROPLASTIC"/>
    <property type="match status" value="1"/>
</dbReference>
<name>F1ZDG2_9SPHN</name>
<reference evidence="4 5" key="1">
    <citation type="journal article" date="2012" name="J. Bacteriol.">
        <title>Draft Genome Sequence of Novosphingobium nitrogenifigens Y88T.</title>
        <authorList>
            <person name="Strabala T.J."/>
            <person name="Macdonald L."/>
            <person name="Liu V."/>
            <person name="Smit A.M."/>
        </authorList>
    </citation>
    <scope>NUCLEOTIDE SEQUENCE [LARGE SCALE GENOMIC DNA]</scope>
    <source>
        <strain evidence="4 5">DSM 19370</strain>
    </source>
</reference>
<dbReference type="eggNOG" id="COG4963">
    <property type="taxonomic scope" value="Bacteria"/>
</dbReference>
<evidence type="ECO:0000313" key="5">
    <source>
        <dbReference type="Proteomes" id="UP000004728"/>
    </source>
</evidence>
<dbReference type="eggNOG" id="COG2204">
    <property type="taxonomic scope" value="Bacteria"/>
</dbReference>
<dbReference type="GO" id="GO:0051782">
    <property type="term" value="P:negative regulation of cell division"/>
    <property type="evidence" value="ECO:0007669"/>
    <property type="project" value="TreeGrafter"/>
</dbReference>
<evidence type="ECO:0000256" key="2">
    <source>
        <dbReference type="ARBA" id="ARBA00022840"/>
    </source>
</evidence>
<dbReference type="Gene3D" id="3.40.50.2300">
    <property type="match status" value="1"/>
</dbReference>
<keyword evidence="2" id="KW-0067">ATP-binding</keyword>
<dbReference type="InterPro" id="IPR027417">
    <property type="entry name" value="P-loop_NTPase"/>
</dbReference>
<dbReference type="STRING" id="983920.Y88_3606"/>
<dbReference type="PANTHER" id="PTHR43384">
    <property type="entry name" value="SEPTUM SITE-DETERMINING PROTEIN MIND HOMOLOG, CHLOROPLASTIC-RELATED"/>
    <property type="match status" value="1"/>
</dbReference>
<feature type="region of interest" description="Disordered" evidence="3">
    <location>
        <begin position="387"/>
        <end position="423"/>
    </location>
</feature>
<dbReference type="GO" id="GO:0005524">
    <property type="term" value="F:ATP binding"/>
    <property type="evidence" value="ECO:0007669"/>
    <property type="project" value="UniProtKB-KW"/>
</dbReference>
<dbReference type="GO" id="GO:0016887">
    <property type="term" value="F:ATP hydrolysis activity"/>
    <property type="evidence" value="ECO:0007669"/>
    <property type="project" value="TreeGrafter"/>
</dbReference>
<dbReference type="InterPro" id="IPR011006">
    <property type="entry name" value="CheY-like_superfamily"/>
</dbReference>
<dbReference type="HOGENOM" id="CLU_033160_0_1_5"/>
<organism evidence="4 5">
    <name type="scientific">Novosphingobium nitrogenifigens DSM 19370</name>
    <dbReference type="NCBI Taxonomy" id="983920"/>
    <lineage>
        <taxon>Bacteria</taxon>
        <taxon>Pseudomonadati</taxon>
        <taxon>Pseudomonadota</taxon>
        <taxon>Alphaproteobacteria</taxon>
        <taxon>Sphingomonadales</taxon>
        <taxon>Sphingomonadaceae</taxon>
        <taxon>Novosphingobium</taxon>
    </lineage>
</organism>
<dbReference type="GO" id="GO:0005829">
    <property type="term" value="C:cytosol"/>
    <property type="evidence" value="ECO:0007669"/>
    <property type="project" value="TreeGrafter"/>
</dbReference>